<dbReference type="STRING" id="1849047.A0A3D8R6X1"/>
<gene>
    <name evidence="6" type="ORF">BP6252_08728</name>
</gene>
<keyword evidence="3" id="KW-0808">Transferase</keyword>
<dbReference type="Gene3D" id="3.40.50.150">
    <property type="entry name" value="Vaccinia Virus protein VP39"/>
    <property type="match status" value="1"/>
</dbReference>
<dbReference type="GO" id="GO:0008610">
    <property type="term" value="P:lipid biosynthetic process"/>
    <property type="evidence" value="ECO:0007669"/>
    <property type="project" value="InterPro"/>
</dbReference>
<evidence type="ECO:0000256" key="2">
    <source>
        <dbReference type="ARBA" id="ARBA00022603"/>
    </source>
</evidence>
<dbReference type="PIRSF" id="PIRSF003085">
    <property type="entry name" value="CMAS"/>
    <property type="match status" value="1"/>
</dbReference>
<organism evidence="6 7">
    <name type="scientific">Coleophoma cylindrospora</name>
    <dbReference type="NCBI Taxonomy" id="1849047"/>
    <lineage>
        <taxon>Eukaryota</taxon>
        <taxon>Fungi</taxon>
        <taxon>Dikarya</taxon>
        <taxon>Ascomycota</taxon>
        <taxon>Pezizomycotina</taxon>
        <taxon>Leotiomycetes</taxon>
        <taxon>Helotiales</taxon>
        <taxon>Dermateaceae</taxon>
        <taxon>Coleophoma</taxon>
    </lineage>
</organism>
<dbReference type="GO" id="GO:0032259">
    <property type="term" value="P:methylation"/>
    <property type="evidence" value="ECO:0007669"/>
    <property type="project" value="UniProtKB-KW"/>
</dbReference>
<dbReference type="InterPro" id="IPR003333">
    <property type="entry name" value="CMAS"/>
</dbReference>
<dbReference type="Proteomes" id="UP000256645">
    <property type="component" value="Unassembled WGS sequence"/>
</dbReference>
<dbReference type="GO" id="GO:0008168">
    <property type="term" value="F:methyltransferase activity"/>
    <property type="evidence" value="ECO:0007669"/>
    <property type="project" value="UniProtKB-KW"/>
</dbReference>
<dbReference type="PANTHER" id="PTHR43667">
    <property type="entry name" value="CYCLOPROPANE-FATTY-ACYL-PHOSPHOLIPID SYNTHASE"/>
    <property type="match status" value="1"/>
</dbReference>
<dbReference type="Pfam" id="PF02353">
    <property type="entry name" value="CMAS"/>
    <property type="match status" value="1"/>
</dbReference>
<proteinExistence type="inferred from homology"/>
<evidence type="ECO:0000256" key="4">
    <source>
        <dbReference type="ARBA" id="ARBA00022691"/>
    </source>
</evidence>
<evidence type="ECO:0000256" key="1">
    <source>
        <dbReference type="ARBA" id="ARBA00010815"/>
    </source>
</evidence>
<name>A0A3D8R6X1_9HELO</name>
<keyword evidence="2" id="KW-0489">Methyltransferase</keyword>
<reference evidence="6 7" key="1">
    <citation type="journal article" date="2018" name="IMA Fungus">
        <title>IMA Genome-F 9: Draft genome sequence of Annulohypoxylon stygium, Aspergillus mulundensis, Berkeleyomyces basicola (syn. Thielaviopsis basicola), Ceratocystis smalleyi, two Cercospora beticola strains, Coleophoma cylindrospora, Fusarium fracticaudum, Phialophora cf. hyalina, and Morchella septimelata.</title>
        <authorList>
            <person name="Wingfield B.D."/>
            <person name="Bills G.F."/>
            <person name="Dong Y."/>
            <person name="Huang W."/>
            <person name="Nel W.J."/>
            <person name="Swalarsk-Parry B.S."/>
            <person name="Vaghefi N."/>
            <person name="Wilken P.M."/>
            <person name="An Z."/>
            <person name="de Beer Z.W."/>
            <person name="De Vos L."/>
            <person name="Chen L."/>
            <person name="Duong T.A."/>
            <person name="Gao Y."/>
            <person name="Hammerbacher A."/>
            <person name="Kikkert J.R."/>
            <person name="Li Y."/>
            <person name="Li H."/>
            <person name="Li K."/>
            <person name="Li Q."/>
            <person name="Liu X."/>
            <person name="Ma X."/>
            <person name="Naidoo K."/>
            <person name="Pethybridge S.J."/>
            <person name="Sun J."/>
            <person name="Steenkamp E.T."/>
            <person name="van der Nest M.A."/>
            <person name="van Wyk S."/>
            <person name="Wingfield M.J."/>
            <person name="Xiong C."/>
            <person name="Yue Q."/>
            <person name="Zhang X."/>
        </authorList>
    </citation>
    <scope>NUCLEOTIDE SEQUENCE [LARGE SCALE GENOMIC DNA]</scope>
    <source>
        <strain evidence="6 7">BP6252</strain>
    </source>
</reference>
<evidence type="ECO:0000313" key="7">
    <source>
        <dbReference type="Proteomes" id="UP000256645"/>
    </source>
</evidence>
<evidence type="ECO:0000256" key="3">
    <source>
        <dbReference type="ARBA" id="ARBA00022679"/>
    </source>
</evidence>
<dbReference type="OrthoDB" id="8300214at2759"/>
<dbReference type="CDD" id="cd02440">
    <property type="entry name" value="AdoMet_MTases"/>
    <property type="match status" value="1"/>
</dbReference>
<keyword evidence="5" id="KW-0443">Lipid metabolism</keyword>
<keyword evidence="7" id="KW-1185">Reference proteome</keyword>
<dbReference type="InterPro" id="IPR050723">
    <property type="entry name" value="CFA/CMAS"/>
</dbReference>
<evidence type="ECO:0008006" key="8">
    <source>
        <dbReference type="Google" id="ProtNLM"/>
    </source>
</evidence>
<protein>
    <recommendedName>
        <fullName evidence="8">Cyclopropane-fatty-acyl-phospholipid synthase</fullName>
    </recommendedName>
</protein>
<dbReference type="PANTHER" id="PTHR43667:SF2">
    <property type="entry name" value="FATTY ACID C-METHYL TRANSFERASE"/>
    <property type="match status" value="1"/>
</dbReference>
<accession>A0A3D8R6X1</accession>
<comment type="similarity">
    <text evidence="1">Belongs to the CFA/CMAS family.</text>
</comment>
<dbReference type="EMBL" id="PDLM01000009">
    <property type="protein sequence ID" value="RDW69708.1"/>
    <property type="molecule type" value="Genomic_DNA"/>
</dbReference>
<dbReference type="AlphaFoldDB" id="A0A3D8R6X1"/>
<evidence type="ECO:0000313" key="6">
    <source>
        <dbReference type="EMBL" id="RDW69708.1"/>
    </source>
</evidence>
<dbReference type="InterPro" id="IPR029063">
    <property type="entry name" value="SAM-dependent_MTases_sf"/>
</dbReference>
<keyword evidence="4" id="KW-0949">S-adenosyl-L-methionine</keyword>
<comment type="caution">
    <text evidence="6">The sequence shown here is derived from an EMBL/GenBank/DDBJ whole genome shotgun (WGS) entry which is preliminary data.</text>
</comment>
<sequence>MSSYLPTIVTQPLAKGSDLLRGALGSFSWGPALTVSKAAVVSLFERIESGTLVVVDETTGKTNSYGQKIAKEHSKLTNGVNGTKKRTPGTGKIELFIKKEAFWVRLFLFADMGFAEAYMLGEVECADLTGFFELFIQNRDQLANATTLTSSIAATITGLARSTNTLSNSLLNVSAHYDISNEMFAAFLSDDMTYSCPIWKSRSSLDLEEETLEAAQMTKLHRFIDGARIKPTDHVLEIGTGWGSFAIEAVRTTGCRVTSLTLSIEQKALAEKRIFAAGFADKIEVKLMDYRALPTPRIPYDKVVSIEMLEAVGAEYLETYFSCIHRLLKKDGIAVFQCITMPENRYEAYAKGEDFIRKYIFPGGHLPSISQLVEKISKGSEGTLVVEKIENIGGHYAKTLRLWRENFMHNFESRIKPALMTEHDDMGEREVEVFQRKWEFYFCYCEAGFSTKTLGDAIITVGREGAMELMEGIPL</sequence>
<evidence type="ECO:0000256" key="5">
    <source>
        <dbReference type="ARBA" id="ARBA00023098"/>
    </source>
</evidence>
<dbReference type="SUPFAM" id="SSF53335">
    <property type="entry name" value="S-adenosyl-L-methionine-dependent methyltransferases"/>
    <property type="match status" value="1"/>
</dbReference>